<organism evidence="6 7">
    <name type="scientific">Hydrogenibacillus schlegelii</name>
    <name type="common">Bacillus schlegelii</name>
    <dbReference type="NCBI Taxonomy" id="1484"/>
    <lineage>
        <taxon>Bacteria</taxon>
        <taxon>Bacillati</taxon>
        <taxon>Bacillota</taxon>
        <taxon>Bacilli</taxon>
        <taxon>Bacillales</taxon>
        <taxon>Bacillales Family X. Incertae Sedis</taxon>
        <taxon>Hydrogenibacillus</taxon>
    </lineage>
</organism>
<dbReference type="SMART" id="SM00283">
    <property type="entry name" value="MA"/>
    <property type="match status" value="1"/>
</dbReference>
<dbReference type="GO" id="GO:0006935">
    <property type="term" value="P:chemotaxis"/>
    <property type="evidence" value="ECO:0007669"/>
    <property type="project" value="InterPro"/>
</dbReference>
<dbReference type="InterPro" id="IPR004089">
    <property type="entry name" value="MCPsignal_dom"/>
</dbReference>
<gene>
    <name evidence="6" type="ORF">SA87_05070</name>
</gene>
<proteinExistence type="inferred from homology"/>
<feature type="transmembrane region" description="Helical" evidence="4">
    <location>
        <begin position="30"/>
        <end position="48"/>
    </location>
</feature>
<sequence>MPIIADEHLYRTSREGRFIMNARNAIPSKPVVFAWLLILLLSLIFSFLPHVGIIALYLALFLSALGVLGVLTFLLHPLEQAMHRIENGQLGHKAEGVQTPIRYRLRELAVVWDSFLTHHHRTQKLLQEVSQSAEDLQIVATTLKETAESSEATTRELLSAVEQIAAATEELAASAEEMQAGIQEISTTAETIFRQATQASEYASQSVQYAQDGAKAVATVDQQLKLVHQYADEMKRAMTEADERSEKIMQLAETITHIVSQTNLLALNAAIEAARAGEHGRGFAVVAGEIRKLAEESAESSKVIITLLNHNREQTQKAVALIERLVEAVVESRAFSKQSRDVLEEIVRRSRTIEENARQSAQATEQQSQVLEEMNRTISEVAGAAQDISSGMEEINASTEQQVKAAEQLSKLTERLASVEHLLKERIAVR</sequence>
<dbReference type="AlphaFoldDB" id="A0A132NCC2"/>
<dbReference type="Proteomes" id="UP000243024">
    <property type="component" value="Unassembled WGS sequence"/>
</dbReference>
<reference evidence="6 7" key="1">
    <citation type="submission" date="2015-09" db="EMBL/GenBank/DDBJ databases">
        <title>Draft genome sequence of Hydrogenibacillus schlegelii DSM 2000.</title>
        <authorList>
            <person name="Hemp J."/>
        </authorList>
    </citation>
    <scope>NUCLEOTIDE SEQUENCE [LARGE SCALE GENOMIC DNA]</scope>
    <source>
        <strain evidence="6 7">MA 48</strain>
    </source>
</reference>
<evidence type="ECO:0000256" key="2">
    <source>
        <dbReference type="ARBA" id="ARBA00029447"/>
    </source>
</evidence>
<dbReference type="PRINTS" id="PR00260">
    <property type="entry name" value="CHEMTRNSDUCR"/>
</dbReference>
<feature type="transmembrane region" description="Helical" evidence="4">
    <location>
        <begin position="54"/>
        <end position="75"/>
    </location>
</feature>
<accession>A0A132NCC2</accession>
<dbReference type="Pfam" id="PF00015">
    <property type="entry name" value="MCPsignal"/>
    <property type="match status" value="1"/>
</dbReference>
<keyword evidence="4" id="KW-0472">Membrane</keyword>
<protein>
    <recommendedName>
        <fullName evidence="5">Methyl-accepting transducer domain-containing protein</fullName>
    </recommendedName>
</protein>
<dbReference type="GO" id="GO:0007165">
    <property type="term" value="P:signal transduction"/>
    <property type="evidence" value="ECO:0007669"/>
    <property type="project" value="UniProtKB-KW"/>
</dbReference>
<comment type="similarity">
    <text evidence="2">Belongs to the methyl-accepting chemotaxis (MCP) protein family.</text>
</comment>
<evidence type="ECO:0000256" key="1">
    <source>
        <dbReference type="ARBA" id="ARBA00023224"/>
    </source>
</evidence>
<evidence type="ECO:0000256" key="3">
    <source>
        <dbReference type="PROSITE-ProRule" id="PRU00284"/>
    </source>
</evidence>
<dbReference type="EMBL" id="JXBB01000066">
    <property type="protein sequence ID" value="OAR03252.1"/>
    <property type="molecule type" value="Genomic_DNA"/>
</dbReference>
<dbReference type="SUPFAM" id="SSF58104">
    <property type="entry name" value="Methyl-accepting chemotaxis protein (MCP) signaling domain"/>
    <property type="match status" value="1"/>
</dbReference>
<evidence type="ECO:0000256" key="4">
    <source>
        <dbReference type="SAM" id="Phobius"/>
    </source>
</evidence>
<name>A0A132NCC2_HYDSH</name>
<keyword evidence="1 3" id="KW-0807">Transducer</keyword>
<dbReference type="GO" id="GO:0016020">
    <property type="term" value="C:membrane"/>
    <property type="evidence" value="ECO:0007669"/>
    <property type="project" value="InterPro"/>
</dbReference>
<evidence type="ECO:0000313" key="7">
    <source>
        <dbReference type="Proteomes" id="UP000243024"/>
    </source>
</evidence>
<keyword evidence="4" id="KW-0812">Transmembrane</keyword>
<dbReference type="PANTHER" id="PTHR32089">
    <property type="entry name" value="METHYL-ACCEPTING CHEMOTAXIS PROTEIN MCPB"/>
    <property type="match status" value="1"/>
</dbReference>
<keyword evidence="7" id="KW-1185">Reference proteome</keyword>
<feature type="domain" description="Methyl-accepting transducer" evidence="5">
    <location>
        <begin position="146"/>
        <end position="382"/>
    </location>
</feature>
<dbReference type="GO" id="GO:0004888">
    <property type="term" value="F:transmembrane signaling receptor activity"/>
    <property type="evidence" value="ECO:0007669"/>
    <property type="project" value="InterPro"/>
</dbReference>
<evidence type="ECO:0000313" key="6">
    <source>
        <dbReference type="EMBL" id="OAR03252.1"/>
    </source>
</evidence>
<dbReference type="PROSITE" id="PS50111">
    <property type="entry name" value="CHEMOTAXIS_TRANSDUC_2"/>
    <property type="match status" value="1"/>
</dbReference>
<dbReference type="STRING" id="1484.SA87_05070"/>
<keyword evidence="4" id="KW-1133">Transmembrane helix</keyword>
<comment type="caution">
    <text evidence="6">The sequence shown here is derived from an EMBL/GenBank/DDBJ whole genome shotgun (WGS) entry which is preliminary data.</text>
</comment>
<evidence type="ECO:0000259" key="5">
    <source>
        <dbReference type="PROSITE" id="PS50111"/>
    </source>
</evidence>
<dbReference type="InterPro" id="IPR004090">
    <property type="entry name" value="Chemotax_Me-accpt_rcpt"/>
</dbReference>
<dbReference type="PANTHER" id="PTHR32089:SF112">
    <property type="entry name" value="LYSOZYME-LIKE PROTEIN-RELATED"/>
    <property type="match status" value="1"/>
</dbReference>
<dbReference type="Gene3D" id="1.10.287.950">
    <property type="entry name" value="Methyl-accepting chemotaxis protein"/>
    <property type="match status" value="1"/>
</dbReference>